<proteinExistence type="predicted"/>
<evidence type="ECO:0000313" key="2">
    <source>
        <dbReference type="Proteomes" id="UP000265566"/>
    </source>
</evidence>
<accession>A0A396I553</accession>
<organism evidence="1 2">
    <name type="scientific">Medicago truncatula</name>
    <name type="common">Barrel medic</name>
    <name type="synonym">Medicago tribuloides</name>
    <dbReference type="NCBI Taxonomy" id="3880"/>
    <lineage>
        <taxon>Eukaryota</taxon>
        <taxon>Viridiplantae</taxon>
        <taxon>Streptophyta</taxon>
        <taxon>Embryophyta</taxon>
        <taxon>Tracheophyta</taxon>
        <taxon>Spermatophyta</taxon>
        <taxon>Magnoliopsida</taxon>
        <taxon>eudicotyledons</taxon>
        <taxon>Gunneridae</taxon>
        <taxon>Pentapetalae</taxon>
        <taxon>rosids</taxon>
        <taxon>fabids</taxon>
        <taxon>Fabales</taxon>
        <taxon>Fabaceae</taxon>
        <taxon>Papilionoideae</taxon>
        <taxon>50 kb inversion clade</taxon>
        <taxon>NPAAA clade</taxon>
        <taxon>Hologalegina</taxon>
        <taxon>IRL clade</taxon>
        <taxon>Trifolieae</taxon>
        <taxon>Medicago</taxon>
    </lineage>
</organism>
<dbReference type="AlphaFoldDB" id="A0A396I553"/>
<comment type="caution">
    <text evidence="1">The sequence shown here is derived from an EMBL/GenBank/DDBJ whole genome shotgun (WGS) entry which is preliminary data.</text>
</comment>
<protein>
    <submittedName>
        <fullName evidence="1">Uncharacterized protein</fullName>
    </submittedName>
</protein>
<gene>
    <name evidence="1" type="ORF">MtrunA17_Chr4g0019031</name>
</gene>
<sequence length="47" mass="5634">MLEFRKLREFPILRVLEDWWCCGCSRLKIGLSKESFVILTICKHFST</sequence>
<dbReference type="Proteomes" id="UP000265566">
    <property type="component" value="Chromosome 4"/>
</dbReference>
<reference evidence="2" key="1">
    <citation type="journal article" date="2018" name="Nat. Plants">
        <title>Whole-genome landscape of Medicago truncatula symbiotic genes.</title>
        <authorList>
            <person name="Pecrix Y."/>
            <person name="Staton S.E."/>
            <person name="Sallet E."/>
            <person name="Lelandais-Briere C."/>
            <person name="Moreau S."/>
            <person name="Carrere S."/>
            <person name="Blein T."/>
            <person name="Jardinaud M.F."/>
            <person name="Latrasse D."/>
            <person name="Zouine M."/>
            <person name="Zahm M."/>
            <person name="Kreplak J."/>
            <person name="Mayjonade B."/>
            <person name="Satge C."/>
            <person name="Perez M."/>
            <person name="Cauet S."/>
            <person name="Marande W."/>
            <person name="Chantry-Darmon C."/>
            <person name="Lopez-Roques C."/>
            <person name="Bouchez O."/>
            <person name="Berard A."/>
            <person name="Debelle F."/>
            <person name="Munos S."/>
            <person name="Bendahmane A."/>
            <person name="Berges H."/>
            <person name="Niebel A."/>
            <person name="Buitink J."/>
            <person name="Frugier F."/>
            <person name="Benhamed M."/>
            <person name="Crespi M."/>
            <person name="Gouzy J."/>
            <person name="Gamas P."/>
        </authorList>
    </citation>
    <scope>NUCLEOTIDE SEQUENCE [LARGE SCALE GENOMIC DNA]</scope>
    <source>
        <strain evidence="2">cv. Jemalong A17</strain>
    </source>
</reference>
<name>A0A396I553_MEDTR</name>
<evidence type="ECO:0000313" key="1">
    <source>
        <dbReference type="EMBL" id="RHN59883.1"/>
    </source>
</evidence>
<dbReference type="EMBL" id="PSQE01000004">
    <property type="protein sequence ID" value="RHN59883.1"/>
    <property type="molecule type" value="Genomic_DNA"/>
</dbReference>
<dbReference type="Gramene" id="rna22049">
    <property type="protein sequence ID" value="RHN59883.1"/>
    <property type="gene ID" value="gene22049"/>
</dbReference>